<evidence type="ECO:0000259" key="3">
    <source>
        <dbReference type="Pfam" id="PF03413"/>
    </source>
</evidence>
<keyword evidence="2" id="KW-1133">Transmembrane helix</keyword>
<gene>
    <name evidence="4" type="ORF">FOC50_06820</name>
</gene>
<reference evidence="4 5" key="1">
    <citation type="submission" date="2019-11" db="EMBL/GenBank/DDBJ databases">
        <title>FDA dAtabase for Regulatory Grade micrObial Sequences (FDA-ARGOS): Supporting development and validation of Infectious Disease Dx tests.</title>
        <authorList>
            <person name="Turner S."/>
            <person name="Byrd R."/>
            <person name="Tallon L."/>
            <person name="Sadzewicz L."/>
            <person name="Vavikolanu K."/>
            <person name="Mehta A."/>
            <person name="Aluvathingal J."/>
            <person name="Nadendla S."/>
            <person name="Myers T."/>
            <person name="Yan Y."/>
            <person name="Sichtig H."/>
        </authorList>
    </citation>
    <scope>NUCLEOTIDE SEQUENCE [LARGE SCALE GENOMIC DNA]</scope>
    <source>
        <strain evidence="4 5">FDAARGOS_742</strain>
    </source>
</reference>
<feature type="region of interest" description="Disordered" evidence="1">
    <location>
        <begin position="84"/>
        <end position="112"/>
    </location>
</feature>
<protein>
    <submittedName>
        <fullName evidence="4">Peptidase</fullName>
    </submittedName>
</protein>
<evidence type="ECO:0000313" key="4">
    <source>
        <dbReference type="EMBL" id="QGS07990.1"/>
    </source>
</evidence>
<accession>A0ABX6FHL5</accession>
<dbReference type="GeneID" id="84802960"/>
<keyword evidence="2" id="KW-0472">Membrane</keyword>
<evidence type="ECO:0000313" key="5">
    <source>
        <dbReference type="Proteomes" id="UP000427636"/>
    </source>
</evidence>
<feature type="transmembrane region" description="Helical" evidence="2">
    <location>
        <begin position="39"/>
        <end position="60"/>
    </location>
</feature>
<feature type="domain" description="PepSY" evidence="3">
    <location>
        <begin position="120"/>
        <end position="181"/>
    </location>
</feature>
<dbReference type="Gene3D" id="3.10.450.40">
    <property type="match status" value="1"/>
</dbReference>
<dbReference type="EMBL" id="CP046313">
    <property type="protein sequence ID" value="QGS07990.1"/>
    <property type="molecule type" value="Genomic_DNA"/>
</dbReference>
<dbReference type="InterPro" id="IPR025711">
    <property type="entry name" value="PepSY"/>
</dbReference>
<dbReference type="RefSeq" id="WP_006363504.1">
    <property type="nucleotide sequence ID" value="NZ_CP046313.1"/>
</dbReference>
<name>A0ABX6FHL5_9BACL</name>
<dbReference type="Proteomes" id="UP000427636">
    <property type="component" value="Chromosome"/>
</dbReference>
<keyword evidence="2" id="KW-0812">Transmembrane</keyword>
<feature type="compositionally biased region" description="Low complexity" evidence="1">
    <location>
        <begin position="85"/>
        <end position="108"/>
    </location>
</feature>
<sequence length="184" mass="20679">MTKKINNNEIETLEGEYTEGTNYSENEYNQEPKNNKRKFLKPIIIGVLSLSVVGGAGVYAHNKYETTQKAKIQEAYSKVKMNVETQSSTQNSSDDNSNNNNTQQNPQNAKSQEEIRKIVSEAISTSEQDINFTKVKTKFEEDYAYQNNGAALYIYVVKAKANGLEYDVKIDAVSGKVLNVEIDD</sequence>
<organism evidence="4 5">
    <name type="scientific">Gemella sanguinis</name>
    <dbReference type="NCBI Taxonomy" id="84135"/>
    <lineage>
        <taxon>Bacteria</taxon>
        <taxon>Bacillati</taxon>
        <taxon>Bacillota</taxon>
        <taxon>Bacilli</taxon>
        <taxon>Bacillales</taxon>
        <taxon>Gemellaceae</taxon>
        <taxon>Gemella</taxon>
    </lineage>
</organism>
<evidence type="ECO:0000256" key="1">
    <source>
        <dbReference type="SAM" id="MobiDB-lite"/>
    </source>
</evidence>
<dbReference type="Pfam" id="PF03413">
    <property type="entry name" value="PepSY"/>
    <property type="match status" value="1"/>
</dbReference>
<evidence type="ECO:0000256" key="2">
    <source>
        <dbReference type="SAM" id="Phobius"/>
    </source>
</evidence>
<proteinExistence type="predicted"/>
<keyword evidence="5" id="KW-1185">Reference proteome</keyword>